<comment type="caution">
    <text evidence="1">The sequence shown here is derived from an EMBL/GenBank/DDBJ whole genome shotgun (WGS) entry which is preliminary data.</text>
</comment>
<name>A0A8X6G744_TRICU</name>
<sequence>MKRLAKCIIKKAKLILSEASMNLTKWKTNSNALKEVIETVTSKEVKLGFPDSSSKVLGLKYNSSKDLFTFSPETIVEASHSNEPTKKTVLQISSKLFDPIGFLSPYSIQAKILFQKLWIDGMDWDKNIPENTKTMWKNWCQNLQDLAEFEVSRWYFKNCDEIPHDVELHVFCDASQAAYGTMIYLRYVSASDIRTSFAISKGEREKSSSVEKTYCSSVRTISCCDCSSITLCCATSFSFCKDLPID</sequence>
<dbReference type="InterPro" id="IPR008042">
    <property type="entry name" value="Retrotrans_Pao"/>
</dbReference>
<protein>
    <submittedName>
        <fullName evidence="1">Integrase catalytic domain-containing protein</fullName>
    </submittedName>
</protein>
<dbReference type="OrthoDB" id="6437258at2759"/>
<dbReference type="Proteomes" id="UP000887116">
    <property type="component" value="Unassembled WGS sequence"/>
</dbReference>
<proteinExistence type="predicted"/>
<evidence type="ECO:0000313" key="2">
    <source>
        <dbReference type="Proteomes" id="UP000887116"/>
    </source>
</evidence>
<dbReference type="AlphaFoldDB" id="A0A8X6G744"/>
<accession>A0A8X6G744</accession>
<evidence type="ECO:0000313" key="1">
    <source>
        <dbReference type="EMBL" id="GFQ95804.1"/>
    </source>
</evidence>
<gene>
    <name evidence="1" type="primary">AVEN_125386_1</name>
    <name evidence="1" type="ORF">TNCT_665491</name>
</gene>
<dbReference type="Pfam" id="PF05380">
    <property type="entry name" value="Peptidase_A17"/>
    <property type="match status" value="1"/>
</dbReference>
<reference evidence="1" key="1">
    <citation type="submission" date="2020-07" db="EMBL/GenBank/DDBJ databases">
        <title>Multicomponent nature underlies the extraordinary mechanical properties of spider dragline silk.</title>
        <authorList>
            <person name="Kono N."/>
            <person name="Nakamura H."/>
            <person name="Mori M."/>
            <person name="Yoshida Y."/>
            <person name="Ohtoshi R."/>
            <person name="Malay A.D."/>
            <person name="Moran D.A.P."/>
            <person name="Tomita M."/>
            <person name="Numata K."/>
            <person name="Arakawa K."/>
        </authorList>
    </citation>
    <scope>NUCLEOTIDE SEQUENCE</scope>
</reference>
<dbReference type="EMBL" id="BMAO01034322">
    <property type="protein sequence ID" value="GFQ95804.1"/>
    <property type="molecule type" value="Genomic_DNA"/>
</dbReference>
<keyword evidence="2" id="KW-1185">Reference proteome</keyword>
<dbReference type="PANTHER" id="PTHR47331">
    <property type="entry name" value="PHD-TYPE DOMAIN-CONTAINING PROTEIN"/>
    <property type="match status" value="1"/>
</dbReference>
<organism evidence="1 2">
    <name type="scientific">Trichonephila clavata</name>
    <name type="common">Joro spider</name>
    <name type="synonym">Nephila clavata</name>
    <dbReference type="NCBI Taxonomy" id="2740835"/>
    <lineage>
        <taxon>Eukaryota</taxon>
        <taxon>Metazoa</taxon>
        <taxon>Ecdysozoa</taxon>
        <taxon>Arthropoda</taxon>
        <taxon>Chelicerata</taxon>
        <taxon>Arachnida</taxon>
        <taxon>Araneae</taxon>
        <taxon>Araneomorphae</taxon>
        <taxon>Entelegynae</taxon>
        <taxon>Araneoidea</taxon>
        <taxon>Nephilidae</taxon>
        <taxon>Trichonephila</taxon>
    </lineage>
</organism>